<sequence>MAFSTFFTIAALIVLAESCSDSGSNCANWVKNGFCKSAYYTYAQKYSYCASSCGYCSSTTTSSSSSSCSNSASACSSWAANGFCTSTFYTTAQKAAYCASSCGLCSSTTTASSSTCSDSVTT</sequence>
<evidence type="ECO:0000256" key="1">
    <source>
        <dbReference type="PROSITE-ProRule" id="PRU01005"/>
    </source>
</evidence>
<dbReference type="PANTHER" id="PTHR46707">
    <property type="entry name" value="PROTEIN CBG07468"/>
    <property type="match status" value="1"/>
</dbReference>
<keyword evidence="2" id="KW-0732">Signal</keyword>
<feature type="domain" description="ShKT" evidence="3">
    <location>
        <begin position="19"/>
        <end position="56"/>
    </location>
</feature>
<feature type="signal peptide" evidence="2">
    <location>
        <begin position="1"/>
        <end position="18"/>
    </location>
</feature>
<dbReference type="PROSITE" id="PS51670">
    <property type="entry name" value="SHKT"/>
    <property type="match status" value="2"/>
</dbReference>
<dbReference type="PANTHER" id="PTHR46707:SF1">
    <property type="entry name" value="COEXPRESSED WITH POLYCYSTINS-RELATED"/>
    <property type="match status" value="1"/>
</dbReference>
<protein>
    <recommendedName>
        <fullName evidence="3">ShKT domain-containing protein</fullName>
    </recommendedName>
</protein>
<evidence type="ECO:0000313" key="4">
    <source>
        <dbReference type="EMBL" id="CAI5441556.1"/>
    </source>
</evidence>
<feature type="chain" id="PRO_5040222341" description="ShKT domain-containing protein" evidence="2">
    <location>
        <begin position="19"/>
        <end position="122"/>
    </location>
</feature>
<dbReference type="InterPro" id="IPR003582">
    <property type="entry name" value="ShKT_dom"/>
</dbReference>
<organism evidence="4 5">
    <name type="scientific">Caenorhabditis angaria</name>
    <dbReference type="NCBI Taxonomy" id="860376"/>
    <lineage>
        <taxon>Eukaryota</taxon>
        <taxon>Metazoa</taxon>
        <taxon>Ecdysozoa</taxon>
        <taxon>Nematoda</taxon>
        <taxon>Chromadorea</taxon>
        <taxon>Rhabditida</taxon>
        <taxon>Rhabditina</taxon>
        <taxon>Rhabditomorpha</taxon>
        <taxon>Rhabditoidea</taxon>
        <taxon>Rhabditidae</taxon>
        <taxon>Peloderinae</taxon>
        <taxon>Caenorhabditis</taxon>
    </lineage>
</organism>
<name>A0A9P1IAX0_9PELO</name>
<feature type="domain" description="ShKT" evidence="3">
    <location>
        <begin position="68"/>
        <end position="105"/>
    </location>
</feature>
<dbReference type="AlphaFoldDB" id="A0A9P1IAX0"/>
<dbReference type="Gene3D" id="1.10.10.1940">
    <property type="match status" value="2"/>
</dbReference>
<comment type="caution">
    <text evidence="4">The sequence shown here is derived from an EMBL/GenBank/DDBJ whole genome shotgun (WGS) entry which is preliminary data.</text>
</comment>
<keyword evidence="5" id="KW-1185">Reference proteome</keyword>
<dbReference type="Proteomes" id="UP001152747">
    <property type="component" value="Unassembled WGS sequence"/>
</dbReference>
<evidence type="ECO:0000313" key="5">
    <source>
        <dbReference type="Proteomes" id="UP001152747"/>
    </source>
</evidence>
<evidence type="ECO:0000256" key="2">
    <source>
        <dbReference type="SAM" id="SignalP"/>
    </source>
</evidence>
<proteinExistence type="predicted"/>
<dbReference type="SMART" id="SM00254">
    <property type="entry name" value="ShKT"/>
    <property type="match status" value="2"/>
</dbReference>
<gene>
    <name evidence="4" type="ORF">CAMP_LOCUS4193</name>
</gene>
<comment type="caution">
    <text evidence="1">Lacks conserved residue(s) required for the propagation of feature annotation.</text>
</comment>
<evidence type="ECO:0000259" key="3">
    <source>
        <dbReference type="PROSITE" id="PS51670"/>
    </source>
</evidence>
<reference evidence="4" key="1">
    <citation type="submission" date="2022-11" db="EMBL/GenBank/DDBJ databases">
        <authorList>
            <person name="Kikuchi T."/>
        </authorList>
    </citation>
    <scope>NUCLEOTIDE SEQUENCE</scope>
    <source>
        <strain evidence="4">PS1010</strain>
    </source>
</reference>
<dbReference type="Pfam" id="PF01549">
    <property type="entry name" value="ShK"/>
    <property type="match status" value="2"/>
</dbReference>
<accession>A0A9P1IAX0</accession>
<dbReference type="EMBL" id="CANHGI010000002">
    <property type="protein sequence ID" value="CAI5441556.1"/>
    <property type="molecule type" value="Genomic_DNA"/>
</dbReference>